<sequence length="143" mass="15140">MVVASNGDGSRPRIRHRIGDEAEAETVDRRRHNKQDDRSPSSVGVRIGEGSRGNGRRRRKNKEIDCNSAVTGGATDEADKLTSYGRQVANFETGEEDVGGSGAATLKNSVGSGGGATSTVILWVRNRGTSKGRFRAVLCLPAG</sequence>
<organism evidence="2 3">
    <name type="scientific">Stylosanthes scabra</name>
    <dbReference type="NCBI Taxonomy" id="79078"/>
    <lineage>
        <taxon>Eukaryota</taxon>
        <taxon>Viridiplantae</taxon>
        <taxon>Streptophyta</taxon>
        <taxon>Embryophyta</taxon>
        <taxon>Tracheophyta</taxon>
        <taxon>Spermatophyta</taxon>
        <taxon>Magnoliopsida</taxon>
        <taxon>eudicotyledons</taxon>
        <taxon>Gunneridae</taxon>
        <taxon>Pentapetalae</taxon>
        <taxon>rosids</taxon>
        <taxon>fabids</taxon>
        <taxon>Fabales</taxon>
        <taxon>Fabaceae</taxon>
        <taxon>Papilionoideae</taxon>
        <taxon>50 kb inversion clade</taxon>
        <taxon>dalbergioids sensu lato</taxon>
        <taxon>Dalbergieae</taxon>
        <taxon>Pterocarpus clade</taxon>
        <taxon>Stylosanthes</taxon>
    </lineage>
</organism>
<reference evidence="2 3" key="1">
    <citation type="journal article" date="2023" name="Plants (Basel)">
        <title>Bridging the Gap: Combining Genomics and Transcriptomics Approaches to Understand Stylosanthes scabra, an Orphan Legume from the Brazilian Caatinga.</title>
        <authorList>
            <person name="Ferreira-Neto J.R.C."/>
            <person name="da Silva M.D."/>
            <person name="Binneck E."/>
            <person name="de Melo N.F."/>
            <person name="da Silva R.H."/>
            <person name="de Melo A.L.T.M."/>
            <person name="Pandolfi V."/>
            <person name="Bustamante F.O."/>
            <person name="Brasileiro-Vidal A.C."/>
            <person name="Benko-Iseppon A.M."/>
        </authorList>
    </citation>
    <scope>NUCLEOTIDE SEQUENCE [LARGE SCALE GENOMIC DNA]</scope>
    <source>
        <tissue evidence="2">Leaves</tissue>
    </source>
</reference>
<dbReference type="Proteomes" id="UP001341840">
    <property type="component" value="Unassembled WGS sequence"/>
</dbReference>
<protein>
    <submittedName>
        <fullName evidence="2">Uncharacterized protein</fullName>
    </submittedName>
</protein>
<dbReference type="EMBL" id="JASCZI010001031">
    <property type="protein sequence ID" value="MED6114111.1"/>
    <property type="molecule type" value="Genomic_DNA"/>
</dbReference>
<comment type="caution">
    <text evidence="2">The sequence shown here is derived from an EMBL/GenBank/DDBJ whole genome shotgun (WGS) entry which is preliminary data.</text>
</comment>
<evidence type="ECO:0000313" key="3">
    <source>
        <dbReference type="Proteomes" id="UP001341840"/>
    </source>
</evidence>
<gene>
    <name evidence="2" type="ORF">PIB30_077177</name>
</gene>
<evidence type="ECO:0000256" key="1">
    <source>
        <dbReference type="SAM" id="MobiDB-lite"/>
    </source>
</evidence>
<keyword evidence="3" id="KW-1185">Reference proteome</keyword>
<evidence type="ECO:0000313" key="2">
    <source>
        <dbReference type="EMBL" id="MED6114111.1"/>
    </source>
</evidence>
<name>A0ABU6QRR0_9FABA</name>
<proteinExistence type="predicted"/>
<feature type="region of interest" description="Disordered" evidence="1">
    <location>
        <begin position="1"/>
        <end position="78"/>
    </location>
</feature>
<accession>A0ABU6QRR0</accession>